<evidence type="ECO:0000256" key="8">
    <source>
        <dbReference type="ARBA" id="ARBA00023136"/>
    </source>
</evidence>
<dbReference type="AlphaFoldDB" id="A0AA38X3P7"/>
<keyword evidence="9" id="KW-0325">Glycoprotein</keyword>
<dbReference type="SUPFAM" id="SSF53448">
    <property type="entry name" value="Nucleotide-diphospho-sugar transferases"/>
    <property type="match status" value="1"/>
</dbReference>
<evidence type="ECO:0000256" key="2">
    <source>
        <dbReference type="ARBA" id="ARBA00009105"/>
    </source>
</evidence>
<reference evidence="11" key="1">
    <citation type="submission" date="2022-10" db="EMBL/GenBank/DDBJ databases">
        <title>Culturing micro-colonial fungi from biological soil crusts in the Mojave desert and describing Neophaeococcomyces mojavensis, and introducing the new genera and species Taxawa tesnikishii.</title>
        <authorList>
            <person name="Kurbessoian T."/>
            <person name="Stajich J.E."/>
        </authorList>
    </citation>
    <scope>NUCLEOTIDE SEQUENCE</scope>
    <source>
        <strain evidence="11">TK_41</strain>
    </source>
</reference>
<evidence type="ECO:0000256" key="6">
    <source>
        <dbReference type="ARBA" id="ARBA00022968"/>
    </source>
</evidence>
<evidence type="ECO:0000256" key="4">
    <source>
        <dbReference type="ARBA" id="ARBA00022679"/>
    </source>
</evidence>
<comment type="caution">
    <text evidence="11">The sequence shown here is derived from an EMBL/GenBank/DDBJ whole genome shotgun (WGS) entry which is preliminary data.</text>
</comment>
<keyword evidence="7 10" id="KW-1133">Transmembrane helix</keyword>
<name>A0AA38X3P7_9EURO</name>
<dbReference type="GO" id="GO:0006493">
    <property type="term" value="P:protein O-linked glycosylation"/>
    <property type="evidence" value="ECO:0007669"/>
    <property type="project" value="TreeGrafter"/>
</dbReference>
<dbReference type="PANTHER" id="PTHR31392:SF1">
    <property type="entry name" value="ALPHA-1,3-MANNOSYLTRANSFERASE MNN1-RELATED"/>
    <property type="match status" value="1"/>
</dbReference>
<dbReference type="GO" id="GO:0016020">
    <property type="term" value="C:membrane"/>
    <property type="evidence" value="ECO:0007669"/>
    <property type="project" value="UniProtKB-SubCell"/>
</dbReference>
<keyword evidence="12" id="KW-1185">Reference proteome</keyword>
<sequence>MFPTPMTGAHKRSPAMLLSLFLMIGLTSLYYFHSSISQHHKSGRILAELHELVAEFPSSDVKITDFATMASRAAVLAKVAELYVKNHALSRDLLRESVVRVFPWWNKQKLAYIPWEHDPAMDKIRTNETGIVVCVGDGNVKEALFLITNLRNVLGSQLPIEIAYAGDKDLSPHTRTFIYATGKNIHFLDLTKVFDNTLLGLSGWAIKPFALIASRFPRTILVDADVVFFSSPETAWDDYPGPAGPGVLLFHDRAVTMDNPRNKRQNFVAEQLSQLGRQPSTHLSHSSLFYWGFVGEEADSGVVFFDKSRPQLYITALFAAWMNIEDIRSEVTWDIFLGDKETYWLAAELLGVPYAFEPWQAGRLAEYLSEPLAKEFNTERLCSPHMVHATADGKDPFWANWGIWQRKDDTTLGFANWTHWYLGARIDKAIGALNSSHDAFVEPTSSGNETLELRRAEHKERVLATQPSWHWRDWEKDSAGCPQPDESRWKPLSSEIADVLHAIVEEAHTINYAWERMKRELNH</sequence>
<gene>
    <name evidence="11" type="ORF">H2200_009207</name>
</gene>
<accession>A0AA38X3P7</accession>
<evidence type="ECO:0000256" key="9">
    <source>
        <dbReference type="ARBA" id="ARBA00023180"/>
    </source>
</evidence>
<dbReference type="EMBL" id="JAPDRK010000014">
    <property type="protein sequence ID" value="KAJ9606246.1"/>
    <property type="molecule type" value="Genomic_DNA"/>
</dbReference>
<evidence type="ECO:0000256" key="1">
    <source>
        <dbReference type="ARBA" id="ARBA00004606"/>
    </source>
</evidence>
<keyword evidence="5 10" id="KW-0812">Transmembrane</keyword>
<dbReference type="PANTHER" id="PTHR31392">
    <property type="entry name" value="ALPHA-1,3-MANNOSYLTRANSFERASE MNN1-RELATED"/>
    <property type="match status" value="1"/>
</dbReference>
<protein>
    <recommendedName>
        <fullName evidence="13">Glycosyltransferase family 71 protein</fullName>
    </recommendedName>
</protein>
<dbReference type="InterPro" id="IPR022751">
    <property type="entry name" value="Alpha_mannosyltransferase"/>
</dbReference>
<feature type="transmembrane region" description="Helical" evidence="10">
    <location>
        <begin position="15"/>
        <end position="32"/>
    </location>
</feature>
<keyword evidence="3" id="KW-0328">Glycosyltransferase</keyword>
<keyword evidence="4" id="KW-0808">Transferase</keyword>
<evidence type="ECO:0000256" key="10">
    <source>
        <dbReference type="SAM" id="Phobius"/>
    </source>
</evidence>
<keyword evidence="6" id="KW-0735">Signal-anchor</keyword>
<keyword evidence="8 10" id="KW-0472">Membrane</keyword>
<comment type="subcellular location">
    <subcellularLocation>
        <location evidence="1">Membrane</location>
        <topology evidence="1">Single-pass type II membrane protein</topology>
    </subcellularLocation>
</comment>
<evidence type="ECO:0000313" key="11">
    <source>
        <dbReference type="EMBL" id="KAJ9606246.1"/>
    </source>
</evidence>
<dbReference type="GO" id="GO:0000033">
    <property type="term" value="F:alpha-1,3-mannosyltransferase activity"/>
    <property type="evidence" value="ECO:0007669"/>
    <property type="project" value="TreeGrafter"/>
</dbReference>
<evidence type="ECO:0000256" key="3">
    <source>
        <dbReference type="ARBA" id="ARBA00022676"/>
    </source>
</evidence>
<evidence type="ECO:0008006" key="13">
    <source>
        <dbReference type="Google" id="ProtNLM"/>
    </source>
</evidence>
<evidence type="ECO:0000313" key="12">
    <source>
        <dbReference type="Proteomes" id="UP001172673"/>
    </source>
</evidence>
<dbReference type="Proteomes" id="UP001172673">
    <property type="component" value="Unassembled WGS sequence"/>
</dbReference>
<proteinExistence type="inferred from homology"/>
<comment type="similarity">
    <text evidence="2">Belongs to the MNN1/MNT family.</text>
</comment>
<organism evidence="11 12">
    <name type="scientific">Cladophialophora chaetospira</name>
    <dbReference type="NCBI Taxonomy" id="386627"/>
    <lineage>
        <taxon>Eukaryota</taxon>
        <taxon>Fungi</taxon>
        <taxon>Dikarya</taxon>
        <taxon>Ascomycota</taxon>
        <taxon>Pezizomycotina</taxon>
        <taxon>Eurotiomycetes</taxon>
        <taxon>Chaetothyriomycetidae</taxon>
        <taxon>Chaetothyriales</taxon>
        <taxon>Herpotrichiellaceae</taxon>
        <taxon>Cladophialophora</taxon>
    </lineage>
</organism>
<dbReference type="Pfam" id="PF11051">
    <property type="entry name" value="Mannosyl_trans3"/>
    <property type="match status" value="1"/>
</dbReference>
<evidence type="ECO:0000256" key="7">
    <source>
        <dbReference type="ARBA" id="ARBA00022989"/>
    </source>
</evidence>
<dbReference type="GO" id="GO:0005794">
    <property type="term" value="C:Golgi apparatus"/>
    <property type="evidence" value="ECO:0007669"/>
    <property type="project" value="TreeGrafter"/>
</dbReference>
<evidence type="ECO:0000256" key="5">
    <source>
        <dbReference type="ARBA" id="ARBA00022692"/>
    </source>
</evidence>
<dbReference type="InterPro" id="IPR029044">
    <property type="entry name" value="Nucleotide-diphossugar_trans"/>
</dbReference>